<evidence type="ECO:0000313" key="4">
    <source>
        <dbReference type="Proteomes" id="UP000163076"/>
    </source>
</evidence>
<name>A0A0B4Q6M0_9GAMA</name>
<gene>
    <name evidence="3" type="primary">ORF40</name>
</gene>
<keyword evidence="3" id="KW-0378">Hydrolase</keyword>
<dbReference type="Pfam" id="PF05774">
    <property type="entry name" value="Herpes_heli_pri"/>
    <property type="match status" value="1"/>
</dbReference>
<keyword evidence="3" id="KW-0067">ATP-binding</keyword>
<evidence type="ECO:0000256" key="1">
    <source>
        <dbReference type="SAM" id="MobiDB-lite"/>
    </source>
</evidence>
<feature type="region of interest" description="Disordered" evidence="1">
    <location>
        <begin position="155"/>
        <end position="174"/>
    </location>
</feature>
<proteinExistence type="predicted"/>
<accession>A0A0B4Q6M0</accession>
<keyword evidence="3" id="KW-0547">Nucleotide-binding</keyword>
<dbReference type="Proteomes" id="UP000163076">
    <property type="component" value="Segment"/>
</dbReference>
<feature type="domain" description="Herpesvirus helicase-primase complex component" evidence="2">
    <location>
        <begin position="577"/>
        <end position="676"/>
    </location>
</feature>
<evidence type="ECO:0000313" key="3">
    <source>
        <dbReference type="EMBL" id="AIU39486.1"/>
    </source>
</evidence>
<feature type="region of interest" description="Disordered" evidence="1">
    <location>
        <begin position="207"/>
        <end position="253"/>
    </location>
</feature>
<protein>
    <submittedName>
        <fullName evidence="3">Helicase-primase subunit</fullName>
    </submittedName>
</protein>
<reference evidence="3 4" key="1">
    <citation type="journal article" date="2015" name="Genome Announc.">
        <title>Genome sequences of equid herpesviruses 2 and 5.</title>
        <authorList>
            <person name="Wilkie G.S."/>
            <person name="Kerr K."/>
            <person name="Stewart J.P."/>
            <person name="Studdert M.J."/>
            <person name="Davison A.J."/>
        </authorList>
    </citation>
    <scope>NUCLEOTIDE SEQUENCE [LARGE SCALE GENOMIC DNA]</scope>
    <source>
        <strain evidence="3">G9/92</strain>
    </source>
</reference>
<feature type="compositionally biased region" description="Gly residues" evidence="1">
    <location>
        <begin position="221"/>
        <end position="240"/>
    </location>
</feature>
<dbReference type="InterPro" id="IPR008650">
    <property type="entry name" value="Helicase-primas_cplx_Herpesvir"/>
</dbReference>
<evidence type="ECO:0000259" key="2">
    <source>
        <dbReference type="Pfam" id="PF05774"/>
    </source>
</evidence>
<dbReference type="EMBL" id="KM924294">
    <property type="protein sequence ID" value="AIU39486.1"/>
    <property type="molecule type" value="Genomic_DNA"/>
</dbReference>
<sequence>MALSPVRVTEGKPLGVYFYNVWREARLVIWYVSYTPSGQTGALDFVFVVQEVCDEKWSALPASAGEASAFESGIHTILWERELRGHNEWIAALEGRGGEEFVFEADAGRVLTGLRVKGEEEGVGVGVGGGGGGGGEGEYSPETLRNAYFFSQSRQEFSSGRGGDAGREEAGAPVSGKEKLWFRGMVEDVSVSDVDIVIRTARGVYSCPGGDGGEEGDGSEGGDGGVGGAGDGAGAGGGSSGKPPAGKRGRPTRLRITDLFRPVDCELAWRGRAVKLRPVLADFDVMWANPESAWNCCLPEFFRALLARTTRDFEGLPPALLYVFPAACREGSRFPPHFAGFPFFRVLFEPMRRVTADWLVAGDDRPPGGILLHHPPFYRSRLADRVLCPGLRGDEIVRRARAGGGNCWPLFATELNEGLCPEGRHDLLRVERAHALLTLDLARAACSMLGARVENPREFLARVVETGSRDLLNAATSAYNLLLTGVLRWAAEAGFAWAAIDKSRVFLVSEAEPPSEDAEEIEESLWASLGDHPPPCVGLVSGYGREDASVFLLWKSDRVLVGKSSDLSCPERRCGSWRESLNAALSLTLTETPDPAGILRELMPSYHAHRHETKFWLVDRAFAAGRPERAPPLPVDCLRPAPYLLIGEGAVCWHEALDLPLDVDFAAYLSETLSCVSAALAPPGGGGEAGEGRNNTDHCLEEFKAVLSLL</sequence>
<dbReference type="InterPro" id="IPR004996">
    <property type="entry name" value="HSV_HEPA"/>
</dbReference>
<feature type="compositionally biased region" description="Basic and acidic residues" evidence="1">
    <location>
        <begin position="164"/>
        <end position="174"/>
    </location>
</feature>
<dbReference type="Pfam" id="PF03324">
    <property type="entry name" value="Herpes_HEPA"/>
    <property type="match status" value="1"/>
</dbReference>
<keyword evidence="3" id="KW-0347">Helicase</keyword>
<dbReference type="GO" id="GO:0019079">
    <property type="term" value="P:viral genome replication"/>
    <property type="evidence" value="ECO:0007669"/>
    <property type="project" value="InterPro"/>
</dbReference>
<dbReference type="GO" id="GO:0004386">
    <property type="term" value="F:helicase activity"/>
    <property type="evidence" value="ECO:0007669"/>
    <property type="project" value="UniProtKB-KW"/>
</dbReference>
<organism evidence="3 4">
    <name type="scientific">Equid gammaherpesvirus 2</name>
    <name type="common">Equine herpesvirus 2</name>
    <dbReference type="NCBI Taxonomy" id="12657"/>
    <lineage>
        <taxon>Viruses</taxon>
        <taxon>Duplodnaviria</taxon>
        <taxon>Heunggongvirae</taxon>
        <taxon>Peploviricota</taxon>
        <taxon>Herviviricetes</taxon>
        <taxon>Herpesvirales</taxon>
        <taxon>Orthoherpesviridae</taxon>
        <taxon>Gammaherpesvirinae</taxon>
        <taxon>Percavirus</taxon>
        <taxon>Percavirus equidgamma2</taxon>
    </lineage>
</organism>